<accession>M7XH19</accession>
<dbReference type="Proteomes" id="UP000010953">
    <property type="component" value="Unassembled WGS sequence"/>
</dbReference>
<protein>
    <submittedName>
        <fullName evidence="1">Uncharacterized protein</fullName>
    </submittedName>
</protein>
<proteinExistence type="predicted"/>
<keyword evidence="2" id="KW-1185">Reference proteome</keyword>
<dbReference type="InParanoid" id="M7XH19"/>
<sequence>MIVFLLFVTKKRNPHLGVEPRRAFADLFRQVILNQKKLQISN</sequence>
<dbReference type="AlphaFoldDB" id="M7XH19"/>
<gene>
    <name evidence="1" type="ORF">C943_03951</name>
</gene>
<reference evidence="1" key="1">
    <citation type="submission" date="2013-01" db="EMBL/GenBank/DDBJ databases">
        <title>Genome assembly of Mariniradius saccharolyticus AK6.</title>
        <authorList>
            <person name="Vaidya B."/>
            <person name="Khatri I."/>
            <person name="Tanuku N.R.S."/>
            <person name="Subramanian S."/>
            <person name="Pinnaka A."/>
        </authorList>
    </citation>
    <scope>NUCLEOTIDE SEQUENCE [LARGE SCALE GENOMIC DNA]</scope>
    <source>
        <strain evidence="1">AK6</strain>
    </source>
</reference>
<organism evidence="1 2">
    <name type="scientific">Mariniradius saccharolyticus AK6</name>
    <dbReference type="NCBI Taxonomy" id="1239962"/>
    <lineage>
        <taxon>Bacteria</taxon>
        <taxon>Pseudomonadati</taxon>
        <taxon>Bacteroidota</taxon>
        <taxon>Cytophagia</taxon>
        <taxon>Cytophagales</taxon>
        <taxon>Cyclobacteriaceae</taxon>
        <taxon>Mariniradius</taxon>
    </lineage>
</organism>
<name>M7XH19_9BACT</name>
<comment type="caution">
    <text evidence="1">The sequence shown here is derived from an EMBL/GenBank/DDBJ whole genome shotgun (WGS) entry which is preliminary data.</text>
</comment>
<evidence type="ECO:0000313" key="2">
    <source>
        <dbReference type="Proteomes" id="UP000010953"/>
    </source>
</evidence>
<dbReference type="EMBL" id="AMZY02000007">
    <property type="protein sequence ID" value="EMS34134.1"/>
    <property type="molecule type" value="Genomic_DNA"/>
</dbReference>
<evidence type="ECO:0000313" key="1">
    <source>
        <dbReference type="EMBL" id="EMS34134.1"/>
    </source>
</evidence>